<feature type="region of interest" description="Disordered" evidence="1">
    <location>
        <begin position="233"/>
        <end position="266"/>
    </location>
</feature>
<evidence type="ECO:0000313" key="3">
    <source>
        <dbReference type="Proteomes" id="UP001189429"/>
    </source>
</evidence>
<proteinExistence type="predicted"/>
<gene>
    <name evidence="2" type="ORF">PCOR1329_LOCUS58344</name>
</gene>
<keyword evidence="3" id="KW-1185">Reference proteome</keyword>
<feature type="compositionally biased region" description="Basic residues" evidence="1">
    <location>
        <begin position="1"/>
        <end position="11"/>
    </location>
</feature>
<accession>A0ABN9VIH5</accession>
<evidence type="ECO:0000313" key="2">
    <source>
        <dbReference type="EMBL" id="CAK0873038.1"/>
    </source>
</evidence>
<evidence type="ECO:0000256" key="1">
    <source>
        <dbReference type="SAM" id="MobiDB-lite"/>
    </source>
</evidence>
<dbReference type="EMBL" id="CAUYUJ010017233">
    <property type="protein sequence ID" value="CAK0873038.1"/>
    <property type="molecule type" value="Genomic_DNA"/>
</dbReference>
<sequence>SGKHGGAHGRHDRRDYYQSDYSDYSASSTRSDNYKGAHKSVRFTEPAAAQPASAQPAALLELDKKLSGMQKDFAQQLQGISEKETEKFDLIFAILTDLQSGQAQLEESIRDIKKHVSGVQNMPLNHGHFNASSSGGPFQYGQMDGVMGPQMGPEMGGQQIVVQPDGSQAVFMPMPQVMVMQSPTGGMMQSPTGGMIMQPMQPMQQQMVQFVGQGPVGQEMGAAFGSCEAATGEQCVDGSDGKMPDTGKHEGSDADSIETPTTGISE</sequence>
<feature type="region of interest" description="Disordered" evidence="1">
    <location>
        <begin position="1"/>
        <end position="38"/>
    </location>
</feature>
<name>A0ABN9VIH5_9DINO</name>
<protein>
    <submittedName>
        <fullName evidence="2">Uncharacterized protein</fullName>
    </submittedName>
</protein>
<dbReference type="Proteomes" id="UP001189429">
    <property type="component" value="Unassembled WGS sequence"/>
</dbReference>
<reference evidence="2" key="1">
    <citation type="submission" date="2023-10" db="EMBL/GenBank/DDBJ databases">
        <authorList>
            <person name="Chen Y."/>
            <person name="Shah S."/>
            <person name="Dougan E. K."/>
            <person name="Thang M."/>
            <person name="Chan C."/>
        </authorList>
    </citation>
    <scope>NUCLEOTIDE SEQUENCE [LARGE SCALE GENOMIC DNA]</scope>
</reference>
<feature type="compositionally biased region" description="Basic and acidic residues" evidence="1">
    <location>
        <begin position="239"/>
        <end position="252"/>
    </location>
</feature>
<feature type="compositionally biased region" description="Low complexity" evidence="1">
    <location>
        <begin position="18"/>
        <end position="31"/>
    </location>
</feature>
<comment type="caution">
    <text evidence="2">The sequence shown here is derived from an EMBL/GenBank/DDBJ whole genome shotgun (WGS) entry which is preliminary data.</text>
</comment>
<feature type="non-terminal residue" evidence="2">
    <location>
        <position position="1"/>
    </location>
</feature>
<organism evidence="2 3">
    <name type="scientific">Prorocentrum cordatum</name>
    <dbReference type="NCBI Taxonomy" id="2364126"/>
    <lineage>
        <taxon>Eukaryota</taxon>
        <taxon>Sar</taxon>
        <taxon>Alveolata</taxon>
        <taxon>Dinophyceae</taxon>
        <taxon>Prorocentrales</taxon>
        <taxon>Prorocentraceae</taxon>
        <taxon>Prorocentrum</taxon>
    </lineage>
</organism>